<evidence type="ECO:0000256" key="3">
    <source>
        <dbReference type="ARBA" id="ARBA00022454"/>
    </source>
</evidence>
<feature type="compositionally biased region" description="Basic and acidic residues" evidence="10">
    <location>
        <begin position="493"/>
        <end position="502"/>
    </location>
</feature>
<dbReference type="InterPro" id="IPR011515">
    <property type="entry name" value="Shugoshin_C"/>
</dbReference>
<dbReference type="InterPro" id="IPR011516">
    <property type="entry name" value="Shugoshin_N"/>
</dbReference>
<comment type="similarity">
    <text evidence="2">Belongs to the shugoshin family.</text>
</comment>
<organism evidence="13 14">
    <name type="scientific">Emericellopsis cladophorae</name>
    <dbReference type="NCBI Taxonomy" id="2686198"/>
    <lineage>
        <taxon>Eukaryota</taxon>
        <taxon>Fungi</taxon>
        <taxon>Dikarya</taxon>
        <taxon>Ascomycota</taxon>
        <taxon>Pezizomycotina</taxon>
        <taxon>Sordariomycetes</taxon>
        <taxon>Hypocreomycetidae</taxon>
        <taxon>Hypocreales</taxon>
        <taxon>Bionectriaceae</taxon>
        <taxon>Emericellopsis</taxon>
    </lineage>
</organism>
<feature type="compositionally biased region" description="Polar residues" evidence="10">
    <location>
        <begin position="480"/>
        <end position="489"/>
    </location>
</feature>
<dbReference type="EMBL" id="JAGIXG020000027">
    <property type="protein sequence ID" value="KAI6780877.1"/>
    <property type="molecule type" value="Genomic_DNA"/>
</dbReference>
<keyword evidence="4" id="KW-0132">Cell division</keyword>
<dbReference type="Pfam" id="PF07557">
    <property type="entry name" value="Shugoshin_C"/>
    <property type="match status" value="1"/>
</dbReference>
<protein>
    <submittedName>
        <fullName evidence="13">Shugoshin-like protein</fullName>
    </submittedName>
</protein>
<dbReference type="GO" id="GO:0051301">
    <property type="term" value="P:cell division"/>
    <property type="evidence" value="ECO:0007669"/>
    <property type="project" value="UniProtKB-KW"/>
</dbReference>
<keyword evidence="3" id="KW-0158">Chromosome</keyword>
<dbReference type="GO" id="GO:0045132">
    <property type="term" value="P:meiotic chromosome segregation"/>
    <property type="evidence" value="ECO:0007669"/>
    <property type="project" value="InterPro"/>
</dbReference>
<accession>A0A9Q0BD08</accession>
<evidence type="ECO:0000256" key="1">
    <source>
        <dbReference type="ARBA" id="ARBA00004584"/>
    </source>
</evidence>
<evidence type="ECO:0000256" key="7">
    <source>
        <dbReference type="ARBA" id="ARBA00023306"/>
    </source>
</evidence>
<dbReference type="GO" id="GO:0000779">
    <property type="term" value="C:condensed chromosome, centromeric region"/>
    <property type="evidence" value="ECO:0007669"/>
    <property type="project" value="UniProtKB-ARBA"/>
</dbReference>
<dbReference type="GO" id="GO:0005634">
    <property type="term" value="C:nucleus"/>
    <property type="evidence" value="ECO:0007669"/>
    <property type="project" value="InterPro"/>
</dbReference>
<proteinExistence type="inferred from homology"/>
<feature type="domain" description="Shugoshin C-terminal" evidence="11">
    <location>
        <begin position="446"/>
        <end position="469"/>
    </location>
</feature>
<feature type="region of interest" description="Disordered" evidence="10">
    <location>
        <begin position="174"/>
        <end position="632"/>
    </location>
</feature>
<comment type="caution">
    <text evidence="13">The sequence shown here is derived from an EMBL/GenBank/DDBJ whole genome shotgun (WGS) entry which is preliminary data.</text>
</comment>
<feature type="coiled-coil region" evidence="9">
    <location>
        <begin position="40"/>
        <end position="104"/>
    </location>
</feature>
<dbReference type="Pfam" id="PF07558">
    <property type="entry name" value="Shugoshin_N"/>
    <property type="match status" value="1"/>
</dbReference>
<dbReference type="AlphaFoldDB" id="A0A9Q0BD08"/>
<keyword evidence="8" id="KW-0137">Centromere</keyword>
<feature type="domain" description="Shugoshin N-terminal coiled-coil" evidence="12">
    <location>
        <begin position="18"/>
        <end position="61"/>
    </location>
</feature>
<keyword evidence="14" id="KW-1185">Reference proteome</keyword>
<dbReference type="RefSeq" id="XP_051361733.1">
    <property type="nucleotide sequence ID" value="XM_051507049.1"/>
</dbReference>
<keyword evidence="7" id="KW-0131">Cell cycle</keyword>
<dbReference type="GeneID" id="75833832"/>
<evidence type="ECO:0000313" key="13">
    <source>
        <dbReference type="EMBL" id="KAI6780877.1"/>
    </source>
</evidence>
<evidence type="ECO:0000256" key="9">
    <source>
        <dbReference type="SAM" id="Coils"/>
    </source>
</evidence>
<comment type="subcellular location">
    <subcellularLocation>
        <location evidence="1">Chromosome</location>
        <location evidence="1">Centromere</location>
    </subcellularLocation>
</comment>
<evidence type="ECO:0000256" key="4">
    <source>
        <dbReference type="ARBA" id="ARBA00022618"/>
    </source>
</evidence>
<evidence type="ECO:0000256" key="5">
    <source>
        <dbReference type="ARBA" id="ARBA00022829"/>
    </source>
</evidence>
<evidence type="ECO:0000256" key="10">
    <source>
        <dbReference type="SAM" id="MobiDB-lite"/>
    </source>
</evidence>
<evidence type="ECO:0000313" key="14">
    <source>
        <dbReference type="Proteomes" id="UP001055219"/>
    </source>
</evidence>
<dbReference type="OrthoDB" id="5394106at2759"/>
<feature type="compositionally biased region" description="Basic and acidic residues" evidence="10">
    <location>
        <begin position="288"/>
        <end position="299"/>
    </location>
</feature>
<evidence type="ECO:0000256" key="2">
    <source>
        <dbReference type="ARBA" id="ARBA00010845"/>
    </source>
</evidence>
<dbReference type="Proteomes" id="UP001055219">
    <property type="component" value="Unassembled WGS sequence"/>
</dbReference>
<feature type="compositionally biased region" description="Basic residues" evidence="10">
    <location>
        <begin position="590"/>
        <end position="604"/>
    </location>
</feature>
<evidence type="ECO:0000256" key="8">
    <source>
        <dbReference type="ARBA" id="ARBA00023328"/>
    </source>
</evidence>
<sequence length="632" mass="69030">MARLNEVGPMSAEAVEILRRKMMRQNRDLARSNNVRAQRVRELEMENAELLQSNDDLRQRIRELERQAEDSEARRVTDHTMGIKAKLEAQLADLGNMISELGSDPPRKKRSPGATLAVGRRTSFSYTRPSPSQRRLREVARDVEELGHISEHKMSGRRSMNPEQIMALRTEADCCDPSESPELGPPPTSDFIRAEPFGDDIPQDTPTKGMPSPRGILQPIVARSPSPSPRKRMDPSAFESITSPPTSGVKRKFASQLEPIDLKPKPVPQAREGQEEDSLSQSVASKQSIKERTQIRPLKELSSTGKGPQPVLSSGRRPLGVKSTNDDVASPKKRSRTTPVDDVSAAKANINKARKGPSRSKAQKIPQAPPIAEVKIEAQSDDEIIDDELPKAEVAPQPMGKPCDLGAPLVEPELLAPNSPDSAPAVDTTRGDTPPPADINSQGEASRPSRRRGSVVSYAEPNLRDKMRRPGKQLVDAVTSRRSSQQEILITQEHVKVKRESTEAGALPDNSSISARDTGAPASPTVHGTSPTAELPSSVATERRKRPSASMFKLALNDEGDEGTKGSSNDSNPTSDSDVYDMTMSPQPARTKRKGANRGTKGTRRFSSATGSDDEDIVSHERSTSRRRSMMV</sequence>
<evidence type="ECO:0000259" key="11">
    <source>
        <dbReference type="Pfam" id="PF07557"/>
    </source>
</evidence>
<feature type="compositionally biased region" description="Low complexity" evidence="10">
    <location>
        <begin position="567"/>
        <end position="577"/>
    </location>
</feature>
<evidence type="ECO:0000259" key="12">
    <source>
        <dbReference type="Pfam" id="PF07558"/>
    </source>
</evidence>
<keyword evidence="6 9" id="KW-0175">Coiled coil</keyword>
<dbReference type="CDD" id="cd14686">
    <property type="entry name" value="bZIP"/>
    <property type="match status" value="1"/>
</dbReference>
<reference evidence="13" key="1">
    <citation type="journal article" date="2021" name="J Fungi (Basel)">
        <title>Genomic and Metabolomic Analyses of the Marine Fungus Emericellopsis cladophorae: Insights into Saltwater Adaptability Mechanisms and Its Biosynthetic Potential.</title>
        <authorList>
            <person name="Goncalves M.F.M."/>
            <person name="Hilario S."/>
            <person name="Van de Peer Y."/>
            <person name="Esteves A.C."/>
            <person name="Alves A."/>
        </authorList>
    </citation>
    <scope>NUCLEOTIDE SEQUENCE</scope>
    <source>
        <strain evidence="13">MUM 19.33</strain>
    </source>
</reference>
<keyword evidence="5" id="KW-0159">Chromosome partition</keyword>
<name>A0A9Q0BD08_9HYPO</name>
<feature type="compositionally biased region" description="Basic residues" evidence="10">
    <location>
        <begin position="352"/>
        <end position="362"/>
    </location>
</feature>
<gene>
    <name evidence="13" type="ORF">J7T54_007357</name>
</gene>
<reference evidence="13" key="2">
    <citation type="submission" date="2022-07" db="EMBL/GenBank/DDBJ databases">
        <authorList>
            <person name="Goncalves M.F.M."/>
            <person name="Hilario S."/>
            <person name="Van De Peer Y."/>
            <person name="Esteves A.C."/>
            <person name="Alves A."/>
        </authorList>
    </citation>
    <scope>NUCLEOTIDE SEQUENCE</scope>
    <source>
        <strain evidence="13">MUM 19.33</strain>
    </source>
</reference>
<evidence type="ECO:0000256" key="6">
    <source>
        <dbReference type="ARBA" id="ARBA00023054"/>
    </source>
</evidence>